<evidence type="ECO:0000259" key="16">
    <source>
        <dbReference type="SMART" id="SM00965"/>
    </source>
</evidence>
<dbReference type="RefSeq" id="WP_094829312.1">
    <property type="nucleotide sequence ID" value="NZ_NEVV01000001.1"/>
</dbReference>
<keyword evidence="18" id="KW-1185">Reference proteome</keyword>
<keyword evidence="4 13" id="KW-1134">Transmembrane beta strand</keyword>
<evidence type="ECO:0000256" key="10">
    <source>
        <dbReference type="ARBA" id="ARBA00023136"/>
    </source>
</evidence>
<dbReference type="NCBIfam" id="TIGR01785">
    <property type="entry name" value="TonB-hemin"/>
    <property type="match status" value="1"/>
</dbReference>
<sequence length="871" mass="94366">MVYACDQGARGAHPAPPRRPHTALAMRGALAACALAGTLAAASAAAQPATAASASAGARAWHIEAGPLGEVLARFASQAGITLLYDPAAVSGRASAGLQGVYSVPDGLARLLDGSGLGARQRGAGTYVLQALPAGPVAQLAPVTVEADAVRADPAWARTATRRELDARQVLDWSDIGKRVDPGVNYNRRTRSINIRGLDENRVVTRIDGIRLPWLDDGARGIQGGLNAVDFNTLSRLDVVRGADSSAAGSGALGGLADLRTLEPADLLRDGRRFGALAKSDYDSADSSWGLNAALAGQVHDDTSWLLQAGTRNGHDLDNRADTGGYGSKRSQPSPEDYAQNNFLFKLQQRIEGGHRLGLTGEYFKRRADLDQMYQQGAGTSYHYGANRTHEETTRKRVSLDYQYNAPRAGAAIDSARAMVYWQRLRLDNSQDARRTRDGRAYARPGDPYFYGYPSGPYGRSNSIQESIFGVNGELSSRFEGVVSQRVTIGGEWYDNRTEQYSDGYDNCPAIPPGTPAPMGPRLCDMLHTNQADMPRVKGSQWALWAQDEIAFADGRYTLTPSLRYDHYEQKPQQGGGYQNNPNAGALPPPSSGGRFSPKLLGTWKAREALTLYAQYGFGYRAPSATELYTNYGGPGTYLRVGNPSLKPETSKGWELGARLGDDQLGGAVSLFDNRYQNFIDKSVPLGKGSPQWQPAWDGQYPLGVTGLANRARVRIYGAEASAHWRFAPNWRTWGSLAWAVGKDENTGQHLNSVPPLKAILGLGYQRDEWGIDAMLTAATRRDDVQYPEASAGTPHADFQAPGYGVVDLSAYWRPAAVKGLQLQAGVFNLFDKKYWEAINVPTAGAIAIPRPLDWYTEPGRSVRVSLTYQY</sequence>
<dbReference type="InterPro" id="IPR037066">
    <property type="entry name" value="Plug_dom_sf"/>
</dbReference>
<proteinExistence type="inferred from homology"/>
<dbReference type="CDD" id="cd01347">
    <property type="entry name" value="ligand_gated_channel"/>
    <property type="match status" value="1"/>
</dbReference>
<keyword evidence="10 13" id="KW-0472">Membrane</keyword>
<keyword evidence="9 14" id="KW-0798">TonB box</keyword>
<keyword evidence="3 13" id="KW-0813">Transport</keyword>
<protein>
    <submittedName>
        <fullName evidence="17">TonB-dependent receptor</fullName>
    </submittedName>
</protein>
<gene>
    <name evidence="17" type="ORF">CAL23_01425</name>
</gene>
<evidence type="ECO:0000256" key="5">
    <source>
        <dbReference type="ARBA" id="ARBA00022496"/>
    </source>
</evidence>
<evidence type="ECO:0000256" key="12">
    <source>
        <dbReference type="ARBA" id="ARBA00023237"/>
    </source>
</evidence>
<dbReference type="SUPFAM" id="SSF56935">
    <property type="entry name" value="Porins"/>
    <property type="match status" value="1"/>
</dbReference>
<dbReference type="PROSITE" id="PS52016">
    <property type="entry name" value="TONB_DEPENDENT_REC_3"/>
    <property type="match status" value="1"/>
</dbReference>
<keyword evidence="11 17" id="KW-0675">Receptor</keyword>
<dbReference type="Gene3D" id="3.55.50.30">
    <property type="match status" value="1"/>
</dbReference>
<dbReference type="InterPro" id="IPR011662">
    <property type="entry name" value="Secretin/TonB_short_N"/>
</dbReference>
<dbReference type="Pfam" id="PF07660">
    <property type="entry name" value="STN"/>
    <property type="match status" value="1"/>
</dbReference>
<dbReference type="InterPro" id="IPR039426">
    <property type="entry name" value="TonB-dep_rcpt-like"/>
</dbReference>
<keyword evidence="7" id="KW-0732">Signal</keyword>
<comment type="caution">
    <text evidence="17">The sequence shown here is derived from an EMBL/GenBank/DDBJ whole genome shotgun (WGS) entry which is preliminary data.</text>
</comment>
<evidence type="ECO:0000256" key="4">
    <source>
        <dbReference type="ARBA" id="ARBA00022452"/>
    </source>
</evidence>
<evidence type="ECO:0000313" key="17">
    <source>
        <dbReference type="EMBL" id="OZI80419.1"/>
    </source>
</evidence>
<evidence type="ECO:0000256" key="14">
    <source>
        <dbReference type="RuleBase" id="RU003357"/>
    </source>
</evidence>
<evidence type="ECO:0000313" key="18">
    <source>
        <dbReference type="Proteomes" id="UP000216524"/>
    </source>
</evidence>
<dbReference type="Pfam" id="PF07715">
    <property type="entry name" value="Plug"/>
    <property type="match status" value="1"/>
</dbReference>
<keyword evidence="5" id="KW-0406">Ion transport</keyword>
<dbReference type="Proteomes" id="UP000216524">
    <property type="component" value="Unassembled WGS sequence"/>
</dbReference>
<evidence type="ECO:0000256" key="15">
    <source>
        <dbReference type="SAM" id="MobiDB-lite"/>
    </source>
</evidence>
<keyword evidence="8" id="KW-0408">Iron</keyword>
<feature type="domain" description="Secretin/TonB short N-terminal" evidence="16">
    <location>
        <begin position="81"/>
        <end position="132"/>
    </location>
</feature>
<dbReference type="SMART" id="SM00965">
    <property type="entry name" value="STN"/>
    <property type="match status" value="1"/>
</dbReference>
<evidence type="ECO:0000256" key="9">
    <source>
        <dbReference type="ARBA" id="ARBA00023077"/>
    </source>
</evidence>
<evidence type="ECO:0000256" key="13">
    <source>
        <dbReference type="PROSITE-ProRule" id="PRU01360"/>
    </source>
</evidence>
<accession>A0ABX4FE10</accession>
<feature type="region of interest" description="Disordered" evidence="15">
    <location>
        <begin position="310"/>
        <end position="337"/>
    </location>
</feature>
<evidence type="ECO:0000256" key="11">
    <source>
        <dbReference type="ARBA" id="ARBA00023170"/>
    </source>
</evidence>
<keyword evidence="6 13" id="KW-0812">Transmembrane</keyword>
<dbReference type="PANTHER" id="PTHR30069">
    <property type="entry name" value="TONB-DEPENDENT OUTER MEMBRANE RECEPTOR"/>
    <property type="match status" value="1"/>
</dbReference>
<evidence type="ECO:0000256" key="7">
    <source>
        <dbReference type="ARBA" id="ARBA00022729"/>
    </source>
</evidence>
<comment type="subcellular location">
    <subcellularLocation>
        <location evidence="1 13">Cell outer membrane</location>
        <topology evidence="1 13">Multi-pass membrane protein</topology>
    </subcellularLocation>
</comment>
<dbReference type="EMBL" id="NEVV01000001">
    <property type="protein sequence ID" value="OZI80419.1"/>
    <property type="molecule type" value="Genomic_DNA"/>
</dbReference>
<keyword evidence="12 13" id="KW-0998">Cell outer membrane</keyword>
<dbReference type="InterPro" id="IPR000531">
    <property type="entry name" value="Beta-barrel_TonB"/>
</dbReference>
<dbReference type="InterPro" id="IPR010949">
    <property type="entry name" value="TonB_Hb/transfer/lactofer_rcpt"/>
</dbReference>
<evidence type="ECO:0000256" key="2">
    <source>
        <dbReference type="ARBA" id="ARBA00009810"/>
    </source>
</evidence>
<evidence type="ECO:0000256" key="1">
    <source>
        <dbReference type="ARBA" id="ARBA00004571"/>
    </source>
</evidence>
<comment type="similarity">
    <text evidence="2 13 14">Belongs to the TonB-dependent receptor family.</text>
</comment>
<dbReference type="Gene3D" id="2.170.130.10">
    <property type="entry name" value="TonB-dependent receptor, plug domain"/>
    <property type="match status" value="1"/>
</dbReference>
<organism evidence="17 18">
    <name type="scientific">Bordetella genomosp. 6</name>
    <dbReference type="NCBI Taxonomy" id="463024"/>
    <lineage>
        <taxon>Bacteria</taxon>
        <taxon>Pseudomonadati</taxon>
        <taxon>Pseudomonadota</taxon>
        <taxon>Betaproteobacteria</taxon>
        <taxon>Burkholderiales</taxon>
        <taxon>Alcaligenaceae</taxon>
        <taxon>Bordetella</taxon>
    </lineage>
</organism>
<evidence type="ECO:0000256" key="3">
    <source>
        <dbReference type="ARBA" id="ARBA00022448"/>
    </source>
</evidence>
<dbReference type="PANTHER" id="PTHR30069:SF29">
    <property type="entry name" value="HEMOGLOBIN AND HEMOGLOBIN-HAPTOGLOBIN-BINDING PROTEIN 1-RELATED"/>
    <property type="match status" value="1"/>
</dbReference>
<dbReference type="NCBIfam" id="TIGR01786">
    <property type="entry name" value="TonB-hemlactrns"/>
    <property type="match status" value="1"/>
</dbReference>
<dbReference type="InterPro" id="IPR012910">
    <property type="entry name" value="Plug_dom"/>
</dbReference>
<reference evidence="17 18" key="1">
    <citation type="submission" date="2017-05" db="EMBL/GenBank/DDBJ databases">
        <title>Complete and WGS of Bordetella genogroups.</title>
        <authorList>
            <person name="Spilker T."/>
            <person name="Lipuma J."/>
        </authorList>
    </citation>
    <scope>NUCLEOTIDE SEQUENCE [LARGE SCALE GENOMIC DNA]</scope>
    <source>
        <strain evidence="17 18">AU3139</strain>
    </source>
</reference>
<dbReference type="InterPro" id="IPR011276">
    <property type="entry name" value="TonB_haem/Hb_rcpt"/>
</dbReference>
<keyword evidence="5" id="KW-0410">Iron transport</keyword>
<evidence type="ECO:0000256" key="6">
    <source>
        <dbReference type="ARBA" id="ARBA00022692"/>
    </source>
</evidence>
<evidence type="ECO:0000256" key="8">
    <source>
        <dbReference type="ARBA" id="ARBA00023004"/>
    </source>
</evidence>
<name>A0ABX4FE10_9BORD</name>
<feature type="region of interest" description="Disordered" evidence="15">
    <location>
        <begin position="568"/>
        <end position="593"/>
    </location>
</feature>
<dbReference type="Gene3D" id="2.40.170.20">
    <property type="entry name" value="TonB-dependent receptor, beta-barrel domain"/>
    <property type="match status" value="1"/>
</dbReference>
<dbReference type="InterPro" id="IPR036942">
    <property type="entry name" value="Beta-barrel_TonB_sf"/>
</dbReference>
<feature type="region of interest" description="Disordered" evidence="15">
    <location>
        <begin position="1"/>
        <end position="20"/>
    </location>
</feature>
<dbReference type="Pfam" id="PF00593">
    <property type="entry name" value="TonB_dep_Rec_b-barrel"/>
    <property type="match status" value="1"/>
</dbReference>